<proteinExistence type="predicted"/>
<keyword evidence="1" id="KW-0732">Signal</keyword>
<dbReference type="PROSITE" id="PS50927">
    <property type="entry name" value="BULB_LECTIN"/>
    <property type="match status" value="1"/>
</dbReference>
<dbReference type="EMBL" id="JXTB01000252">
    <property type="protein sequence ID" value="PON49893.1"/>
    <property type="molecule type" value="Genomic_DNA"/>
</dbReference>
<dbReference type="AlphaFoldDB" id="A0A2P5BMB5"/>
<reference evidence="6" key="1">
    <citation type="submission" date="2016-06" db="EMBL/GenBank/DDBJ databases">
        <title>Parallel loss of symbiosis genes in relatives of nitrogen-fixing non-legume Parasponia.</title>
        <authorList>
            <person name="Van Velzen R."/>
            <person name="Holmer R."/>
            <person name="Bu F."/>
            <person name="Rutten L."/>
            <person name="Van Zeijl A."/>
            <person name="Liu W."/>
            <person name="Santuari L."/>
            <person name="Cao Q."/>
            <person name="Sharma T."/>
            <person name="Shen D."/>
            <person name="Roswanjaya Y."/>
            <person name="Wardhani T."/>
            <person name="Kalhor M.S."/>
            <person name="Jansen J."/>
            <person name="Van den Hoogen J."/>
            <person name="Gungor B."/>
            <person name="Hartog M."/>
            <person name="Hontelez J."/>
            <person name="Verver J."/>
            <person name="Yang W.-C."/>
            <person name="Schijlen E."/>
            <person name="Repin R."/>
            <person name="Schilthuizen M."/>
            <person name="Schranz E."/>
            <person name="Heidstra R."/>
            <person name="Miyata K."/>
            <person name="Fedorova E."/>
            <person name="Kohlen W."/>
            <person name="Bisseling T."/>
            <person name="Smit S."/>
            <person name="Geurts R."/>
        </authorList>
    </citation>
    <scope>NUCLEOTIDE SEQUENCE [LARGE SCALE GENOMIC DNA]</scope>
    <source>
        <strain evidence="6">cv. WU1-14</strain>
    </source>
</reference>
<dbReference type="PANTHER" id="PTHR32444">
    <property type="entry name" value="BULB-TYPE LECTIN DOMAIN-CONTAINING PROTEIN"/>
    <property type="match status" value="1"/>
</dbReference>
<keyword evidence="5" id="KW-0430">Lectin</keyword>
<dbReference type="Gene3D" id="2.90.10.10">
    <property type="entry name" value="Bulb-type lectin domain"/>
    <property type="match status" value="1"/>
</dbReference>
<gene>
    <name evidence="5" type="ORF">PanWU01x14_227010</name>
</gene>
<dbReference type="InterPro" id="IPR001480">
    <property type="entry name" value="Bulb-type_lectin_dom"/>
</dbReference>
<feature type="domain" description="Bulb-type lectin" evidence="4">
    <location>
        <begin position="1"/>
        <end position="79"/>
    </location>
</feature>
<evidence type="ECO:0000256" key="1">
    <source>
        <dbReference type="ARBA" id="ARBA00022729"/>
    </source>
</evidence>
<evidence type="ECO:0000256" key="2">
    <source>
        <dbReference type="ARBA" id="ARBA00023157"/>
    </source>
</evidence>
<accession>A0A2P5BMB5</accession>
<evidence type="ECO:0000313" key="6">
    <source>
        <dbReference type="Proteomes" id="UP000237105"/>
    </source>
</evidence>
<keyword evidence="3" id="KW-0325">Glycoprotein</keyword>
<dbReference type="PANTHER" id="PTHR32444:SF234">
    <property type="entry name" value="RECEPTOR-LIKE SERINE_THREONINE-PROTEIN KINASE"/>
    <property type="match status" value="1"/>
</dbReference>
<keyword evidence="6" id="KW-1185">Reference proteome</keyword>
<dbReference type="Proteomes" id="UP000237105">
    <property type="component" value="Unassembled WGS sequence"/>
</dbReference>
<dbReference type="Pfam" id="PF01453">
    <property type="entry name" value="B_lectin"/>
    <property type="match status" value="1"/>
</dbReference>
<dbReference type="SUPFAM" id="SSF51110">
    <property type="entry name" value="alpha-D-mannose-specific plant lectins"/>
    <property type="match status" value="1"/>
</dbReference>
<protein>
    <submittedName>
        <fullName evidence="5">Bulb-type lectin domain containing protein</fullName>
    </submittedName>
</protein>
<dbReference type="STRING" id="3476.A0A2P5BMB5"/>
<dbReference type="InterPro" id="IPR036426">
    <property type="entry name" value="Bulb-type_lectin_dom_sf"/>
</dbReference>
<dbReference type="GO" id="GO:0030246">
    <property type="term" value="F:carbohydrate binding"/>
    <property type="evidence" value="ECO:0007669"/>
    <property type="project" value="UniProtKB-KW"/>
</dbReference>
<name>A0A2P5BMB5_PARAD</name>
<sequence length="125" mass="14431">MAEPWSPQMEPTNLDSSLQTVKRIDSWEFGNIVLLGKNKTVVWSTRSPKQAQKPLAQLLDNGNLVLRDDKDKSSKNYFWQSFDYPSDSFLSGMKIGWDLRRNFTRRLSAWKSFDDPCSGDFTYGV</sequence>
<dbReference type="OrthoDB" id="1162953at2759"/>
<evidence type="ECO:0000259" key="4">
    <source>
        <dbReference type="PROSITE" id="PS50927"/>
    </source>
</evidence>
<organism evidence="5 6">
    <name type="scientific">Parasponia andersonii</name>
    <name type="common">Sponia andersonii</name>
    <dbReference type="NCBI Taxonomy" id="3476"/>
    <lineage>
        <taxon>Eukaryota</taxon>
        <taxon>Viridiplantae</taxon>
        <taxon>Streptophyta</taxon>
        <taxon>Embryophyta</taxon>
        <taxon>Tracheophyta</taxon>
        <taxon>Spermatophyta</taxon>
        <taxon>Magnoliopsida</taxon>
        <taxon>eudicotyledons</taxon>
        <taxon>Gunneridae</taxon>
        <taxon>Pentapetalae</taxon>
        <taxon>rosids</taxon>
        <taxon>fabids</taxon>
        <taxon>Rosales</taxon>
        <taxon>Cannabaceae</taxon>
        <taxon>Parasponia</taxon>
    </lineage>
</organism>
<comment type="caution">
    <text evidence="5">The sequence shown here is derived from an EMBL/GenBank/DDBJ whole genome shotgun (WGS) entry which is preliminary data.</text>
</comment>
<evidence type="ECO:0000313" key="5">
    <source>
        <dbReference type="EMBL" id="PON49893.1"/>
    </source>
</evidence>
<evidence type="ECO:0000256" key="3">
    <source>
        <dbReference type="ARBA" id="ARBA00023180"/>
    </source>
</evidence>
<keyword evidence="2" id="KW-1015">Disulfide bond</keyword>